<dbReference type="InterPro" id="IPR001584">
    <property type="entry name" value="Integrase_cat-core"/>
</dbReference>
<keyword evidence="1" id="KW-0694">RNA-binding</keyword>
<gene>
    <name evidence="3" type="ORF">B0I36DRAFT_240390</name>
</gene>
<sequence>PLIIKCDNRSENKGEAIAACVELGVKMSLGPAYNPQRQGLVETRYTPIVKGLIKATNSTGRNWSKLLGLIVWADRTSVRGYRVSPYEFLYNRRPILLIEISLPS</sequence>
<protein>
    <recommendedName>
        <fullName evidence="2">Integrase catalytic domain-containing protein</fullName>
    </recommendedName>
</protein>
<dbReference type="AlphaFoldDB" id="A0A9P9BQ40"/>
<dbReference type="OrthoDB" id="5988675at2759"/>
<accession>A0A9P9BQ40</accession>
<evidence type="ECO:0000259" key="2">
    <source>
        <dbReference type="PROSITE" id="PS50994"/>
    </source>
</evidence>
<keyword evidence="4" id="KW-1185">Reference proteome</keyword>
<feature type="domain" description="Integrase catalytic" evidence="2">
    <location>
        <begin position="1"/>
        <end position="104"/>
    </location>
</feature>
<evidence type="ECO:0000313" key="3">
    <source>
        <dbReference type="EMBL" id="KAH7033744.1"/>
    </source>
</evidence>
<evidence type="ECO:0000256" key="1">
    <source>
        <dbReference type="ARBA" id="ARBA00022884"/>
    </source>
</evidence>
<reference evidence="3" key="1">
    <citation type="journal article" date="2021" name="Nat. Commun.">
        <title>Genetic determinants of endophytism in the Arabidopsis root mycobiome.</title>
        <authorList>
            <person name="Mesny F."/>
            <person name="Miyauchi S."/>
            <person name="Thiergart T."/>
            <person name="Pickel B."/>
            <person name="Atanasova L."/>
            <person name="Karlsson M."/>
            <person name="Huettel B."/>
            <person name="Barry K.W."/>
            <person name="Haridas S."/>
            <person name="Chen C."/>
            <person name="Bauer D."/>
            <person name="Andreopoulos W."/>
            <person name="Pangilinan J."/>
            <person name="LaButti K."/>
            <person name="Riley R."/>
            <person name="Lipzen A."/>
            <person name="Clum A."/>
            <person name="Drula E."/>
            <person name="Henrissat B."/>
            <person name="Kohler A."/>
            <person name="Grigoriev I.V."/>
            <person name="Martin F.M."/>
            <person name="Hacquard S."/>
        </authorList>
    </citation>
    <scope>NUCLEOTIDE SEQUENCE</scope>
    <source>
        <strain evidence="3">MPI-CAGE-CH-0230</strain>
    </source>
</reference>
<dbReference type="GeneID" id="70179306"/>
<dbReference type="RefSeq" id="XP_046014576.1">
    <property type="nucleotide sequence ID" value="XM_046149760.1"/>
</dbReference>
<name>A0A9P9BQ40_9PEZI</name>
<dbReference type="GO" id="GO:0005634">
    <property type="term" value="C:nucleus"/>
    <property type="evidence" value="ECO:0007669"/>
    <property type="project" value="UniProtKB-ARBA"/>
</dbReference>
<dbReference type="PROSITE" id="PS50994">
    <property type="entry name" value="INTEGRASE"/>
    <property type="match status" value="1"/>
</dbReference>
<comment type="caution">
    <text evidence="3">The sequence shown here is derived from an EMBL/GenBank/DDBJ whole genome shotgun (WGS) entry which is preliminary data.</text>
</comment>
<dbReference type="GO" id="GO:0003723">
    <property type="term" value="F:RNA binding"/>
    <property type="evidence" value="ECO:0007669"/>
    <property type="project" value="UniProtKB-KW"/>
</dbReference>
<organism evidence="3 4">
    <name type="scientific">Microdochium trichocladiopsis</name>
    <dbReference type="NCBI Taxonomy" id="1682393"/>
    <lineage>
        <taxon>Eukaryota</taxon>
        <taxon>Fungi</taxon>
        <taxon>Dikarya</taxon>
        <taxon>Ascomycota</taxon>
        <taxon>Pezizomycotina</taxon>
        <taxon>Sordariomycetes</taxon>
        <taxon>Xylariomycetidae</taxon>
        <taxon>Xylariales</taxon>
        <taxon>Microdochiaceae</taxon>
        <taxon>Microdochium</taxon>
    </lineage>
</organism>
<proteinExistence type="predicted"/>
<dbReference type="SUPFAM" id="SSF53098">
    <property type="entry name" value="Ribonuclease H-like"/>
    <property type="match status" value="1"/>
</dbReference>
<dbReference type="Proteomes" id="UP000756346">
    <property type="component" value="Unassembled WGS sequence"/>
</dbReference>
<feature type="non-terminal residue" evidence="3">
    <location>
        <position position="1"/>
    </location>
</feature>
<dbReference type="InterPro" id="IPR036397">
    <property type="entry name" value="RNaseH_sf"/>
</dbReference>
<evidence type="ECO:0000313" key="4">
    <source>
        <dbReference type="Proteomes" id="UP000756346"/>
    </source>
</evidence>
<dbReference type="Gene3D" id="3.30.420.10">
    <property type="entry name" value="Ribonuclease H-like superfamily/Ribonuclease H"/>
    <property type="match status" value="1"/>
</dbReference>
<dbReference type="EMBL" id="JAGTJQ010000004">
    <property type="protein sequence ID" value="KAH7033744.1"/>
    <property type="molecule type" value="Genomic_DNA"/>
</dbReference>
<dbReference type="InterPro" id="IPR012337">
    <property type="entry name" value="RNaseH-like_sf"/>
</dbReference>
<dbReference type="GO" id="GO:0015074">
    <property type="term" value="P:DNA integration"/>
    <property type="evidence" value="ECO:0007669"/>
    <property type="project" value="InterPro"/>
</dbReference>